<dbReference type="EMBL" id="CM042881">
    <property type="protein sequence ID" value="KAI4385431.1"/>
    <property type="molecule type" value="Genomic_DNA"/>
</dbReference>
<evidence type="ECO:0000313" key="2">
    <source>
        <dbReference type="Proteomes" id="UP001057402"/>
    </source>
</evidence>
<gene>
    <name evidence="1" type="ORF">MLD38_003458</name>
</gene>
<name>A0ACB9S5T7_9MYRT</name>
<comment type="caution">
    <text evidence="1">The sequence shown here is derived from an EMBL/GenBank/DDBJ whole genome shotgun (WGS) entry which is preliminary data.</text>
</comment>
<proteinExistence type="predicted"/>
<reference evidence="2" key="1">
    <citation type="journal article" date="2023" name="Front. Plant Sci.">
        <title>Chromosomal-level genome assembly of Melastoma candidum provides insights into trichome evolution.</title>
        <authorList>
            <person name="Zhong Y."/>
            <person name="Wu W."/>
            <person name="Sun C."/>
            <person name="Zou P."/>
            <person name="Liu Y."/>
            <person name="Dai S."/>
            <person name="Zhou R."/>
        </authorList>
    </citation>
    <scope>NUCLEOTIDE SEQUENCE [LARGE SCALE GENOMIC DNA]</scope>
</reference>
<accession>A0ACB9S5T7</accession>
<organism evidence="1 2">
    <name type="scientific">Melastoma candidum</name>
    <dbReference type="NCBI Taxonomy" id="119954"/>
    <lineage>
        <taxon>Eukaryota</taxon>
        <taxon>Viridiplantae</taxon>
        <taxon>Streptophyta</taxon>
        <taxon>Embryophyta</taxon>
        <taxon>Tracheophyta</taxon>
        <taxon>Spermatophyta</taxon>
        <taxon>Magnoliopsida</taxon>
        <taxon>eudicotyledons</taxon>
        <taxon>Gunneridae</taxon>
        <taxon>Pentapetalae</taxon>
        <taxon>rosids</taxon>
        <taxon>malvids</taxon>
        <taxon>Myrtales</taxon>
        <taxon>Melastomataceae</taxon>
        <taxon>Melastomatoideae</taxon>
        <taxon>Melastomateae</taxon>
        <taxon>Melastoma</taxon>
    </lineage>
</organism>
<protein>
    <submittedName>
        <fullName evidence="1">Uncharacterized protein</fullName>
    </submittedName>
</protein>
<evidence type="ECO:0000313" key="1">
    <source>
        <dbReference type="EMBL" id="KAI4385431.1"/>
    </source>
</evidence>
<sequence length="105" mass="11995">MSCLLTATFSWIDPVPDPGPCHQRIDRRLDGTAYSMARRRTGIELPETLHWQRRHSRSRRGSSSRGCHGIKVWIGLYSTQMNPKGISKKQQSYLGPQDSFQLRPG</sequence>
<keyword evidence="2" id="KW-1185">Reference proteome</keyword>
<dbReference type="Proteomes" id="UP001057402">
    <property type="component" value="Chromosome 2"/>
</dbReference>